<dbReference type="AlphaFoldDB" id="A0A0D0C6C5"/>
<gene>
    <name evidence="2" type="ORF">GYMLUDRAFT_57355</name>
</gene>
<sequence length="187" mass="21393">MDHSETYTATNTASSTEPSTTSLLLSDGFHWFSRTCDNMTPENSASLDSFYKSVYQAVYVFVEPSRLRYEESIFSDHEMSSIQTTTRRSIYKTSLETHIDDLHNELERKAFPILRIMNQGPIRSLFSADLVSGQYTQTIQTYSANTVNHSILRFYNKSPSVHRTYALFSVRTSKNGISNSNQKVHFS</sequence>
<accession>A0A0D0C6C5</accession>
<organism evidence="2 3">
    <name type="scientific">Collybiopsis luxurians FD-317 M1</name>
    <dbReference type="NCBI Taxonomy" id="944289"/>
    <lineage>
        <taxon>Eukaryota</taxon>
        <taxon>Fungi</taxon>
        <taxon>Dikarya</taxon>
        <taxon>Basidiomycota</taxon>
        <taxon>Agaricomycotina</taxon>
        <taxon>Agaricomycetes</taxon>
        <taxon>Agaricomycetidae</taxon>
        <taxon>Agaricales</taxon>
        <taxon>Marasmiineae</taxon>
        <taxon>Omphalotaceae</taxon>
        <taxon>Collybiopsis</taxon>
        <taxon>Collybiopsis luxurians</taxon>
    </lineage>
</organism>
<feature type="region of interest" description="Disordered" evidence="1">
    <location>
        <begin position="1"/>
        <end position="20"/>
    </location>
</feature>
<dbReference type="EMBL" id="KN834763">
    <property type="protein sequence ID" value="KIK63686.1"/>
    <property type="molecule type" value="Genomic_DNA"/>
</dbReference>
<protein>
    <submittedName>
        <fullName evidence="2">Uncharacterized protein</fullName>
    </submittedName>
</protein>
<keyword evidence="3" id="KW-1185">Reference proteome</keyword>
<evidence type="ECO:0000256" key="1">
    <source>
        <dbReference type="SAM" id="MobiDB-lite"/>
    </source>
</evidence>
<proteinExistence type="predicted"/>
<dbReference type="HOGENOM" id="CLU_1447854_0_0_1"/>
<name>A0A0D0C6C5_9AGAR</name>
<evidence type="ECO:0000313" key="2">
    <source>
        <dbReference type="EMBL" id="KIK63686.1"/>
    </source>
</evidence>
<dbReference type="Proteomes" id="UP000053593">
    <property type="component" value="Unassembled WGS sequence"/>
</dbReference>
<feature type="compositionally biased region" description="Low complexity" evidence="1">
    <location>
        <begin position="8"/>
        <end position="20"/>
    </location>
</feature>
<reference evidence="2 3" key="1">
    <citation type="submission" date="2014-04" db="EMBL/GenBank/DDBJ databases">
        <title>Evolutionary Origins and Diversification of the Mycorrhizal Mutualists.</title>
        <authorList>
            <consortium name="DOE Joint Genome Institute"/>
            <consortium name="Mycorrhizal Genomics Consortium"/>
            <person name="Kohler A."/>
            <person name="Kuo A."/>
            <person name="Nagy L.G."/>
            <person name="Floudas D."/>
            <person name="Copeland A."/>
            <person name="Barry K.W."/>
            <person name="Cichocki N."/>
            <person name="Veneault-Fourrey C."/>
            <person name="LaButti K."/>
            <person name="Lindquist E.A."/>
            <person name="Lipzen A."/>
            <person name="Lundell T."/>
            <person name="Morin E."/>
            <person name="Murat C."/>
            <person name="Riley R."/>
            <person name="Ohm R."/>
            <person name="Sun H."/>
            <person name="Tunlid A."/>
            <person name="Henrissat B."/>
            <person name="Grigoriev I.V."/>
            <person name="Hibbett D.S."/>
            <person name="Martin F."/>
        </authorList>
    </citation>
    <scope>NUCLEOTIDE SEQUENCE [LARGE SCALE GENOMIC DNA]</scope>
    <source>
        <strain evidence="2 3">FD-317 M1</strain>
    </source>
</reference>
<dbReference type="OrthoDB" id="3245901at2759"/>
<evidence type="ECO:0000313" key="3">
    <source>
        <dbReference type="Proteomes" id="UP000053593"/>
    </source>
</evidence>